<keyword evidence="1" id="KW-0812">Transmembrane</keyword>
<protein>
    <submittedName>
        <fullName evidence="2">Uncharacterized protein</fullName>
    </submittedName>
</protein>
<evidence type="ECO:0000313" key="3">
    <source>
        <dbReference type="Proteomes" id="UP001199319"/>
    </source>
</evidence>
<keyword evidence="3" id="KW-1185">Reference proteome</keyword>
<feature type="transmembrane region" description="Helical" evidence="1">
    <location>
        <begin position="53"/>
        <end position="73"/>
    </location>
</feature>
<name>A0AAE3AFK9_9FIRM</name>
<keyword evidence="1" id="KW-0472">Membrane</keyword>
<proteinExistence type="predicted"/>
<dbReference type="AlphaFoldDB" id="A0AAE3AFK9"/>
<feature type="transmembrane region" description="Helical" evidence="1">
    <location>
        <begin position="21"/>
        <end position="41"/>
    </location>
</feature>
<sequence>MKKLEKGNMRISPSGMHDQMMFFIISGVGIDVFYIYAYISYFKPPTPIALDVVIFWIFGLIFNAVVFTMIIALSRVYIVSTKGITVILLGIFRHLYPWERFQMVGLYPIAKVIEETPGEAFMMVCSTVMLEGTAGGRINIERATFRWPQVLIFPPLTGEERMQFESLRRGEIPPDLEDQEPDEEE</sequence>
<evidence type="ECO:0000313" key="2">
    <source>
        <dbReference type="EMBL" id="MCC2130138.1"/>
    </source>
</evidence>
<evidence type="ECO:0000256" key="1">
    <source>
        <dbReference type="SAM" id="Phobius"/>
    </source>
</evidence>
<accession>A0AAE3AFK9</accession>
<keyword evidence="1" id="KW-1133">Transmembrane helix</keyword>
<dbReference type="EMBL" id="JAJEPW010000036">
    <property type="protein sequence ID" value="MCC2130138.1"/>
    <property type="molecule type" value="Genomic_DNA"/>
</dbReference>
<reference evidence="2" key="1">
    <citation type="submission" date="2021-10" db="EMBL/GenBank/DDBJ databases">
        <title>Anaerobic single-cell dispensing facilitates the cultivation of human gut bacteria.</title>
        <authorList>
            <person name="Afrizal A."/>
        </authorList>
    </citation>
    <scope>NUCLEOTIDE SEQUENCE</scope>
    <source>
        <strain evidence="2">CLA-AA-H272</strain>
    </source>
</reference>
<organism evidence="2 3">
    <name type="scientific">Brotocaccenecus cirricatena</name>
    <dbReference type="NCBI Taxonomy" id="3064195"/>
    <lineage>
        <taxon>Bacteria</taxon>
        <taxon>Bacillati</taxon>
        <taxon>Bacillota</taxon>
        <taxon>Clostridia</taxon>
        <taxon>Eubacteriales</taxon>
        <taxon>Oscillospiraceae</taxon>
        <taxon>Brotocaccenecus</taxon>
    </lineage>
</organism>
<dbReference type="Proteomes" id="UP001199319">
    <property type="component" value="Unassembled WGS sequence"/>
</dbReference>
<dbReference type="RefSeq" id="WP_302929359.1">
    <property type="nucleotide sequence ID" value="NZ_JAJEPW010000036.1"/>
</dbReference>
<gene>
    <name evidence="2" type="ORF">LKD37_11540</name>
</gene>
<comment type="caution">
    <text evidence="2">The sequence shown here is derived from an EMBL/GenBank/DDBJ whole genome shotgun (WGS) entry which is preliminary data.</text>
</comment>